<evidence type="ECO:0000313" key="3">
    <source>
        <dbReference type="Proteomes" id="UP000447434"/>
    </source>
</evidence>
<evidence type="ECO:0000256" key="1">
    <source>
        <dbReference type="SAM" id="Phobius"/>
    </source>
</evidence>
<keyword evidence="1" id="KW-0472">Membrane</keyword>
<dbReference type="Proteomes" id="UP000447434">
    <property type="component" value="Chromosome 8"/>
</dbReference>
<dbReference type="AlphaFoldDB" id="A0A6A4Q3N4"/>
<evidence type="ECO:0000313" key="2">
    <source>
        <dbReference type="EMBL" id="KAE9608209.1"/>
    </source>
</evidence>
<gene>
    <name evidence="2" type="ORF">Lalb_Chr08g0233021</name>
</gene>
<feature type="transmembrane region" description="Helical" evidence="1">
    <location>
        <begin position="75"/>
        <end position="94"/>
    </location>
</feature>
<keyword evidence="1" id="KW-1133">Transmembrane helix</keyword>
<protein>
    <submittedName>
        <fullName evidence="2">Uncharacterized protein</fullName>
    </submittedName>
</protein>
<keyword evidence="3" id="KW-1185">Reference proteome</keyword>
<name>A0A6A4Q3N4_LUPAL</name>
<keyword evidence="1" id="KW-0812">Transmembrane</keyword>
<comment type="caution">
    <text evidence="2">The sequence shown here is derived from an EMBL/GenBank/DDBJ whole genome shotgun (WGS) entry which is preliminary data.</text>
</comment>
<proteinExistence type="predicted"/>
<dbReference type="EMBL" id="WOCE01000008">
    <property type="protein sequence ID" value="KAE9608209.1"/>
    <property type="molecule type" value="Genomic_DNA"/>
</dbReference>
<accession>A0A6A4Q3N4</accession>
<sequence length="96" mass="11161">MLLYYHESVMVLQYTQSLMLLHYCEGVRCIMDGSGDGNVVSSDGEVEFDGVMDGDGDGEGGACSDMSERLVRVTVAIEINDIVWFWWWLLWWWLWW</sequence>
<organism evidence="2 3">
    <name type="scientific">Lupinus albus</name>
    <name type="common">White lupine</name>
    <name type="synonym">Lupinus termis</name>
    <dbReference type="NCBI Taxonomy" id="3870"/>
    <lineage>
        <taxon>Eukaryota</taxon>
        <taxon>Viridiplantae</taxon>
        <taxon>Streptophyta</taxon>
        <taxon>Embryophyta</taxon>
        <taxon>Tracheophyta</taxon>
        <taxon>Spermatophyta</taxon>
        <taxon>Magnoliopsida</taxon>
        <taxon>eudicotyledons</taxon>
        <taxon>Gunneridae</taxon>
        <taxon>Pentapetalae</taxon>
        <taxon>rosids</taxon>
        <taxon>fabids</taxon>
        <taxon>Fabales</taxon>
        <taxon>Fabaceae</taxon>
        <taxon>Papilionoideae</taxon>
        <taxon>50 kb inversion clade</taxon>
        <taxon>genistoids sensu lato</taxon>
        <taxon>core genistoids</taxon>
        <taxon>Genisteae</taxon>
        <taxon>Lupinus</taxon>
    </lineage>
</organism>
<reference evidence="3" key="1">
    <citation type="journal article" date="2020" name="Nat. Commun.">
        <title>Genome sequence of the cluster root forming white lupin.</title>
        <authorList>
            <person name="Hufnagel B."/>
            <person name="Marques A."/>
            <person name="Soriano A."/>
            <person name="Marques L."/>
            <person name="Divol F."/>
            <person name="Doumas P."/>
            <person name="Sallet E."/>
            <person name="Mancinotti D."/>
            <person name="Carrere S."/>
            <person name="Marande W."/>
            <person name="Arribat S."/>
            <person name="Keller J."/>
            <person name="Huneau C."/>
            <person name="Blein T."/>
            <person name="Aime D."/>
            <person name="Laguerre M."/>
            <person name="Taylor J."/>
            <person name="Schubert V."/>
            <person name="Nelson M."/>
            <person name="Geu-Flores F."/>
            <person name="Crespi M."/>
            <person name="Gallardo-Guerrero K."/>
            <person name="Delaux P.-M."/>
            <person name="Salse J."/>
            <person name="Berges H."/>
            <person name="Guyot R."/>
            <person name="Gouzy J."/>
            <person name="Peret B."/>
        </authorList>
    </citation>
    <scope>NUCLEOTIDE SEQUENCE [LARGE SCALE GENOMIC DNA]</scope>
    <source>
        <strain evidence="3">cv. Amiga</strain>
    </source>
</reference>